<sequence length="197" mass="22888">MVEIDKTKKYINEKHLLTYTLDDQVVHAMLVSNLSYSVARELGLPEETCQYLFDAGILHDIGKEKLGAYIYEEESNPLIVEEMKYVRMHSTLGYEILKERGYPDIILQSVLHHHENMDGSGYPDNLRGEEIPYGARIIRVCDVFAALISDRPYRKSFDQDTALELMIEEVKNFDIKVFLAFQRVIHQKNYQDLALVE</sequence>
<dbReference type="RefSeq" id="WP_242830265.1">
    <property type="nucleotide sequence ID" value="NZ_CABLBR010000014.1"/>
</dbReference>
<dbReference type="InterPro" id="IPR003607">
    <property type="entry name" value="HD/PDEase_dom"/>
</dbReference>
<keyword evidence="3" id="KW-1185">Reference proteome</keyword>
<dbReference type="InterPro" id="IPR006675">
    <property type="entry name" value="HDIG_dom"/>
</dbReference>
<dbReference type="CDD" id="cd00077">
    <property type="entry name" value="HDc"/>
    <property type="match status" value="1"/>
</dbReference>
<reference evidence="2" key="1">
    <citation type="journal article" date="2022" name="Cell">
        <title>Design, construction, and in vivo augmentation of a complex gut microbiome.</title>
        <authorList>
            <person name="Cheng A.G."/>
            <person name="Ho P.Y."/>
            <person name="Aranda-Diaz A."/>
            <person name="Jain S."/>
            <person name="Yu F.B."/>
            <person name="Meng X."/>
            <person name="Wang M."/>
            <person name="Iakiviak M."/>
            <person name="Nagashima K."/>
            <person name="Zhao A."/>
            <person name="Murugkar P."/>
            <person name="Patil A."/>
            <person name="Atabakhsh K."/>
            <person name="Weakley A."/>
            <person name="Yan J."/>
            <person name="Brumbaugh A.R."/>
            <person name="Higginbottom S."/>
            <person name="Dimas A."/>
            <person name="Shiver A.L."/>
            <person name="Deutschbauer A."/>
            <person name="Neff N."/>
            <person name="Sonnenburg J.L."/>
            <person name="Huang K.C."/>
            <person name="Fischbach M.A."/>
        </authorList>
    </citation>
    <scope>NUCLEOTIDE SEQUENCE</scope>
    <source>
        <strain evidence="2">DSM 19829</strain>
    </source>
</reference>
<name>A0ABY5VFQ8_9FIRM</name>
<dbReference type="NCBIfam" id="TIGR00277">
    <property type="entry name" value="HDIG"/>
    <property type="match status" value="1"/>
</dbReference>
<dbReference type="PROSITE" id="PS51832">
    <property type="entry name" value="HD_GYP"/>
    <property type="match status" value="1"/>
</dbReference>
<dbReference type="Pfam" id="PF13487">
    <property type="entry name" value="HD_5"/>
    <property type="match status" value="1"/>
</dbReference>
<evidence type="ECO:0000313" key="2">
    <source>
        <dbReference type="EMBL" id="UWP59107.1"/>
    </source>
</evidence>
<dbReference type="PANTHER" id="PTHR43155:SF2">
    <property type="entry name" value="CYCLIC DI-GMP PHOSPHODIESTERASE PA4108"/>
    <property type="match status" value="1"/>
</dbReference>
<feature type="domain" description="HD-GYP" evidence="1">
    <location>
        <begin position="2"/>
        <end position="197"/>
    </location>
</feature>
<evidence type="ECO:0000259" key="1">
    <source>
        <dbReference type="PROSITE" id="PS51832"/>
    </source>
</evidence>
<dbReference type="PANTHER" id="PTHR43155">
    <property type="entry name" value="CYCLIC DI-GMP PHOSPHODIESTERASE PA4108-RELATED"/>
    <property type="match status" value="1"/>
</dbReference>
<evidence type="ECO:0000313" key="3">
    <source>
        <dbReference type="Proteomes" id="UP001060164"/>
    </source>
</evidence>
<dbReference type="SUPFAM" id="SSF109604">
    <property type="entry name" value="HD-domain/PDEase-like"/>
    <property type="match status" value="1"/>
</dbReference>
<organism evidence="2 3">
    <name type="scientific">Ruminococcus gauvreauii</name>
    <dbReference type="NCBI Taxonomy" id="438033"/>
    <lineage>
        <taxon>Bacteria</taxon>
        <taxon>Bacillati</taxon>
        <taxon>Bacillota</taxon>
        <taxon>Clostridia</taxon>
        <taxon>Eubacteriales</taxon>
        <taxon>Oscillospiraceae</taxon>
        <taxon>Ruminococcus</taxon>
    </lineage>
</organism>
<dbReference type="Proteomes" id="UP001060164">
    <property type="component" value="Chromosome"/>
</dbReference>
<accession>A0ABY5VFQ8</accession>
<dbReference type="EMBL" id="CP102290">
    <property type="protein sequence ID" value="UWP59107.1"/>
    <property type="molecule type" value="Genomic_DNA"/>
</dbReference>
<dbReference type="InterPro" id="IPR037522">
    <property type="entry name" value="HD_GYP_dom"/>
</dbReference>
<proteinExistence type="predicted"/>
<protein>
    <submittedName>
        <fullName evidence="2">HD domain-containing protein</fullName>
    </submittedName>
</protein>
<dbReference type="Gene3D" id="1.10.3210.10">
    <property type="entry name" value="Hypothetical protein af1432"/>
    <property type="match status" value="1"/>
</dbReference>
<gene>
    <name evidence="2" type="ORF">NQ502_17340</name>
</gene>